<gene>
    <name evidence="13" type="ORF">EJ05DRAFT_275976</name>
</gene>
<dbReference type="EMBL" id="ML996568">
    <property type="protein sequence ID" value="KAF2760220.1"/>
    <property type="molecule type" value="Genomic_DNA"/>
</dbReference>
<protein>
    <recommendedName>
        <fullName evidence="15">NFX1-type zinc finger-containing protein 1</fullName>
    </recommendedName>
</protein>
<dbReference type="InterPro" id="IPR046439">
    <property type="entry name" value="ZF_RZ_dom"/>
</dbReference>
<dbReference type="GO" id="GO:0002376">
    <property type="term" value="P:immune system process"/>
    <property type="evidence" value="ECO:0007669"/>
    <property type="project" value="UniProtKB-KW"/>
</dbReference>
<keyword evidence="4" id="KW-0677">Repeat</keyword>
<organism evidence="13 14">
    <name type="scientific">Pseudovirgaria hyperparasitica</name>
    <dbReference type="NCBI Taxonomy" id="470096"/>
    <lineage>
        <taxon>Eukaryota</taxon>
        <taxon>Fungi</taxon>
        <taxon>Dikarya</taxon>
        <taxon>Ascomycota</taxon>
        <taxon>Pezizomycotina</taxon>
        <taxon>Dothideomycetes</taxon>
        <taxon>Dothideomycetes incertae sedis</taxon>
        <taxon>Acrospermales</taxon>
        <taxon>Acrospermaceae</taxon>
        <taxon>Pseudovirgaria</taxon>
    </lineage>
</organism>
<dbReference type="PROSITE" id="PS51981">
    <property type="entry name" value="ZF_RZ"/>
    <property type="match status" value="1"/>
</dbReference>
<dbReference type="SMART" id="SM00356">
    <property type="entry name" value="ZnF_C3H1"/>
    <property type="match status" value="2"/>
</dbReference>
<evidence type="ECO:0000256" key="3">
    <source>
        <dbReference type="ARBA" id="ARBA00022723"/>
    </source>
</evidence>
<dbReference type="GO" id="GO:0031380">
    <property type="term" value="C:nuclear RNA-directed RNA polymerase complex"/>
    <property type="evidence" value="ECO:0007669"/>
    <property type="project" value="TreeGrafter"/>
</dbReference>
<dbReference type="PANTHER" id="PTHR10887:SF445">
    <property type="entry name" value="NFX1-TYPE ZINC FINGER-CONTAINING PROTEIN 1"/>
    <property type="match status" value="1"/>
</dbReference>
<dbReference type="OrthoDB" id="2423195at2759"/>
<keyword evidence="14" id="KW-1185">Reference proteome</keyword>
<feature type="zinc finger region" description="C3H1-type" evidence="9">
    <location>
        <begin position="49"/>
        <end position="76"/>
    </location>
</feature>
<dbReference type="RefSeq" id="XP_033602671.1">
    <property type="nucleotide sequence ID" value="XM_033740394.1"/>
</dbReference>
<evidence type="ECO:0000259" key="12">
    <source>
        <dbReference type="PROSITE" id="PS51981"/>
    </source>
</evidence>
<dbReference type="GO" id="GO:0005737">
    <property type="term" value="C:cytoplasm"/>
    <property type="evidence" value="ECO:0007669"/>
    <property type="project" value="UniProtKB-SubCell"/>
</dbReference>
<dbReference type="CDD" id="cd18808">
    <property type="entry name" value="SF1_C_Upf1"/>
    <property type="match status" value="1"/>
</dbReference>
<evidence type="ECO:0000256" key="4">
    <source>
        <dbReference type="ARBA" id="ARBA00022737"/>
    </source>
</evidence>
<reference evidence="13" key="1">
    <citation type="journal article" date="2020" name="Stud. Mycol.">
        <title>101 Dothideomycetes genomes: a test case for predicting lifestyles and emergence of pathogens.</title>
        <authorList>
            <person name="Haridas S."/>
            <person name="Albert R."/>
            <person name="Binder M."/>
            <person name="Bloem J."/>
            <person name="Labutti K."/>
            <person name="Salamov A."/>
            <person name="Andreopoulos B."/>
            <person name="Baker S."/>
            <person name="Barry K."/>
            <person name="Bills G."/>
            <person name="Bluhm B."/>
            <person name="Cannon C."/>
            <person name="Castanera R."/>
            <person name="Culley D."/>
            <person name="Daum C."/>
            <person name="Ezra D."/>
            <person name="Gonzalez J."/>
            <person name="Henrissat B."/>
            <person name="Kuo A."/>
            <person name="Liang C."/>
            <person name="Lipzen A."/>
            <person name="Lutzoni F."/>
            <person name="Magnuson J."/>
            <person name="Mondo S."/>
            <person name="Nolan M."/>
            <person name="Ohm R."/>
            <person name="Pangilinan J."/>
            <person name="Park H.-J."/>
            <person name="Ramirez L."/>
            <person name="Alfaro M."/>
            <person name="Sun H."/>
            <person name="Tritt A."/>
            <person name="Yoshinaga Y."/>
            <person name="Zwiers L.-H."/>
            <person name="Turgeon B."/>
            <person name="Goodwin S."/>
            <person name="Spatafora J."/>
            <person name="Crous P."/>
            <person name="Grigoriev I."/>
        </authorList>
    </citation>
    <scope>NUCLEOTIDE SEQUENCE</scope>
    <source>
        <strain evidence="13">CBS 121739</strain>
    </source>
</reference>
<dbReference type="Pfam" id="PF13087">
    <property type="entry name" value="AAA_12"/>
    <property type="match status" value="1"/>
</dbReference>
<feature type="domain" description="C3H1-type" evidence="11">
    <location>
        <begin position="49"/>
        <end position="76"/>
    </location>
</feature>
<feature type="domain" description="RZ-type" evidence="12">
    <location>
        <begin position="1904"/>
        <end position="1980"/>
    </location>
</feature>
<keyword evidence="6" id="KW-0378">Hydrolase</keyword>
<evidence type="ECO:0000256" key="2">
    <source>
        <dbReference type="ARBA" id="ARBA00022490"/>
    </source>
</evidence>
<evidence type="ECO:0000256" key="5">
    <source>
        <dbReference type="ARBA" id="ARBA00022771"/>
    </source>
</evidence>
<feature type="compositionally biased region" description="Low complexity" evidence="10">
    <location>
        <begin position="34"/>
        <end position="47"/>
    </location>
</feature>
<dbReference type="SUPFAM" id="SSF52540">
    <property type="entry name" value="P-loop containing nucleoside triphosphate hydrolases"/>
    <property type="match status" value="1"/>
</dbReference>
<keyword evidence="2" id="KW-0963">Cytoplasm</keyword>
<dbReference type="InterPro" id="IPR045055">
    <property type="entry name" value="DNA2/NAM7-like"/>
</dbReference>
<comment type="subcellular location">
    <subcellularLocation>
        <location evidence="1">Cytoplasm</location>
    </subcellularLocation>
</comment>
<evidence type="ECO:0000256" key="6">
    <source>
        <dbReference type="ARBA" id="ARBA00022806"/>
    </source>
</evidence>
<dbReference type="PANTHER" id="PTHR10887">
    <property type="entry name" value="DNA2/NAM7 HELICASE FAMILY"/>
    <property type="match status" value="1"/>
</dbReference>
<evidence type="ECO:0000256" key="8">
    <source>
        <dbReference type="ARBA" id="ARBA00022859"/>
    </source>
</evidence>
<feature type="region of interest" description="Disordered" evidence="10">
    <location>
        <begin position="22"/>
        <end position="47"/>
    </location>
</feature>
<name>A0A6A6WE08_9PEZI</name>
<dbReference type="Proteomes" id="UP000799437">
    <property type="component" value="Unassembled WGS sequence"/>
</dbReference>
<dbReference type="GO" id="GO:0004386">
    <property type="term" value="F:helicase activity"/>
    <property type="evidence" value="ECO:0007669"/>
    <property type="project" value="InterPro"/>
</dbReference>
<keyword evidence="8" id="KW-0391">Immunity</keyword>
<sequence>MQRGYEPNVSSGECHEFKRRGTCSKKRCPYRHGAASSNSASSVPNSKAGTNIKECYEFKKSGTCSRNNCRYSHGAVGHRAPLESRSKKAPTKKESSSPIEKKLASWTYQCRSSSGTPSYLRFDELKQFYQEARDLSYADDPDVLQKVIAGLASDGGLLWIKDLGENVPTLTSKTKAADYFTYVLTPFFETITHPNVDAFVMLEPDTQRIYTAVYGPNGRRLQAIFRLVIDIIVSKSNERETTSVGDTRKILRICVEVLSKAADFNQTLAIDDNIKMLVKKLSDYIDLNLQREGAVLSPHIQIFRERLLQRFEIASEIPDLQVSVSIPNQRATFELTRDMPGELSELGPRHDNDFVDISKIEIMPTTQEIMSERQDYLPLLDSSTWHVPGVKGLLDRHFRLLRKDTVGQLSDAIQHLAKARNTKNKSASSRNGLRLHRWRNICVQSINCDMFAGPVLEISFEQAPNIIKMPLKERDKWWASSKRLNADALVCLLDGEGVATFCSVYGPRKTTESNGKKFTSQLPAVSQDRKDKKKAVVNLTLVAEDGESFRSALDSLSKAAPQAIELVEFPGILLASFLPTLKALQVLSQRGEIPFANMLVPNSIPTRGTYNVPPPAYAAEPHFKFDLSCLTKDSTEPLVLSLDQPLSVKDVYSHTQLDKAQATALLNLLTRSIGITQGPPGCGKSFLGVAALRVLLANQHQANLGPIICVCYTNHALDQLLEHLLDHEIKNIIRIGSRSKSTRLAEVNLRVVSKCVEPTKEESKRRFSLYESLETHQEKVNQCLSRLSKLGGTSSIRDYLWHHNRPHHSQLFTHKDEEGWETQGVQSKGPMVFWLGAKDYGGNGNQARSLNDLEKADVWSMSKQERKKLHKHWTERSAAFLRQEIATSIAAHQKAKASHRKIREQLDLRCLQDAKIIGVTTSGMARNLDLFRRLRAKVLCVEEAAEVLEAHVLTAMLPSVEHILLIGDHFQLRPQVQNYELSQESPRGKQYSLDMSLFERLVAPPDGIPATRLPFSTIETQRRMDPSISRLIRNTLYPALKDDDSVKAYEPVAGMRNRLYWFDHRVPEDAVTSEDMNATSKTNAFEVEMVAGLVTHLVKQGAYQADEIAVLTPYLGQLMLLRSRLSQSQAFVVALGDRDQDEIEKAGLSTEEADSSTQIAKTTLLCALRVATVDNFQGEEAKVVVVSLVRSNPERKCGFLKTSNRINVLLSRAQHGMYIIGDSDTSGSIAMWRDVVGMLESENQIGPQLELRCPRHPEDLMAVKTPDDFLKLSPEGGCTLRCIQRLACGHACPSKCHSELMHEVVRCLEPCLRIKAGCTHPCRKPCYQQCDKKCLTKLIGLDIELPCGHHKTELLCWEVQDPKRVLCKTKVRKTVPGCDHVLEVPCHEDVTTLTFKCDHACNKSLECGHNCRRKCSACRIKKEDKPVAINHGLCKQPCGRAFATCEHNCEETCHPGKDCSPCPLPCQVQCSHSQCQRRCCEPCIPCAEEVCASRCPHSSCTAPCAAPCNWLPCSKRCESKLQCGHQCPSVCGEACPKATMCQICAPQAVQDMTVDYIEGLTYRDINLDEEPCVFPACGHIITLTSMDGYMDMGRHYDTSVDGSFTAIKASAAPFSSAELKTCPKCRGSLRALCRYGRIVRRAHLDEASKRFSTLARQTYVSVAEKLNDELEKLPAAKSQLQLQHVTEHCKLKDSMSSQISTIKAGAKDCTRYDALFSCHKNILKYVKQSKENEMPFARMCEVVEARRRLNGSNSEEAFHLDNSVVTSTYRLQGVALQFRCEIAIMSDYLTMITKALGSKASTQIAIDLSQNRAECRRLINDAATAKDPVRQTEGHIFITNLIALERSRCKNEDKYKIFDEKGKRHIAKARDLCKAIPNSVTHFLPSEIDACEKALASGFFNAPLSAKERREVLKAMAGELRGTGHWYSCVNGHPFSIGECGMPMEEARCPTCGARIGGQNHQAVAGVRRADDLEAELRQLHI</sequence>
<dbReference type="InterPro" id="IPR027417">
    <property type="entry name" value="P-loop_NTPase"/>
</dbReference>
<dbReference type="FunFam" id="3.40.50.300:FF:001660">
    <property type="entry name" value="NF-X1 finger and helicase protein, putative"/>
    <property type="match status" value="1"/>
</dbReference>
<keyword evidence="6" id="KW-0067">ATP-binding</keyword>
<dbReference type="SMART" id="SM00438">
    <property type="entry name" value="ZnF_NFX"/>
    <property type="match status" value="3"/>
</dbReference>
<evidence type="ECO:0000256" key="7">
    <source>
        <dbReference type="ARBA" id="ARBA00022833"/>
    </source>
</evidence>
<dbReference type="PROSITE" id="PS50103">
    <property type="entry name" value="ZF_C3H1"/>
    <property type="match status" value="2"/>
</dbReference>
<dbReference type="Pfam" id="PF13086">
    <property type="entry name" value="AAA_11"/>
    <property type="match status" value="1"/>
</dbReference>
<dbReference type="GO" id="GO:0008270">
    <property type="term" value="F:zinc ion binding"/>
    <property type="evidence" value="ECO:0007669"/>
    <property type="project" value="UniProtKB-KW"/>
</dbReference>
<evidence type="ECO:0000256" key="1">
    <source>
        <dbReference type="ARBA" id="ARBA00004496"/>
    </source>
</evidence>
<dbReference type="InterPro" id="IPR000571">
    <property type="entry name" value="Znf_CCCH"/>
</dbReference>
<proteinExistence type="predicted"/>
<dbReference type="InterPro" id="IPR000967">
    <property type="entry name" value="Znf_NFX1"/>
</dbReference>
<evidence type="ECO:0000256" key="9">
    <source>
        <dbReference type="PROSITE-ProRule" id="PRU00723"/>
    </source>
</evidence>
<dbReference type="CDD" id="cd17936">
    <property type="entry name" value="EEXXEc_NFX1"/>
    <property type="match status" value="1"/>
</dbReference>
<evidence type="ECO:0000313" key="14">
    <source>
        <dbReference type="Proteomes" id="UP000799437"/>
    </source>
</evidence>
<evidence type="ECO:0000256" key="10">
    <source>
        <dbReference type="SAM" id="MobiDB-lite"/>
    </source>
</evidence>
<dbReference type="GeneID" id="54481448"/>
<dbReference type="InterPro" id="IPR041679">
    <property type="entry name" value="DNA2/NAM7-like_C"/>
</dbReference>
<dbReference type="Pfam" id="PF20173">
    <property type="entry name" value="ZnF_RZ-type"/>
    <property type="match status" value="1"/>
</dbReference>
<feature type="zinc finger region" description="C3H1-type" evidence="9">
    <location>
        <begin position="8"/>
        <end position="35"/>
    </location>
</feature>
<dbReference type="CDD" id="cd06008">
    <property type="entry name" value="NF-X1-zinc-finger"/>
    <property type="match status" value="1"/>
</dbReference>
<keyword evidence="6" id="KW-0347">Helicase</keyword>
<dbReference type="GO" id="GO:0031048">
    <property type="term" value="P:regulatory ncRNA-mediated heterochromatin formation"/>
    <property type="evidence" value="ECO:0007669"/>
    <property type="project" value="TreeGrafter"/>
</dbReference>
<dbReference type="InterPro" id="IPR047187">
    <property type="entry name" value="SF1_C_Upf1"/>
</dbReference>
<evidence type="ECO:0008006" key="15">
    <source>
        <dbReference type="Google" id="ProtNLM"/>
    </source>
</evidence>
<evidence type="ECO:0000259" key="11">
    <source>
        <dbReference type="PROSITE" id="PS50103"/>
    </source>
</evidence>
<keyword evidence="3 9" id="KW-0479">Metal-binding</keyword>
<feature type="domain" description="C3H1-type" evidence="11">
    <location>
        <begin position="8"/>
        <end position="35"/>
    </location>
</feature>
<keyword evidence="6" id="KW-0547">Nucleotide-binding</keyword>
<keyword evidence="5 9" id="KW-0863">Zinc-finger</keyword>
<dbReference type="InterPro" id="IPR041677">
    <property type="entry name" value="DNA2/NAM7_AAA_11"/>
</dbReference>
<keyword evidence="7 9" id="KW-0862">Zinc</keyword>
<evidence type="ECO:0000313" key="13">
    <source>
        <dbReference type="EMBL" id="KAF2760220.1"/>
    </source>
</evidence>
<dbReference type="Gene3D" id="3.40.50.300">
    <property type="entry name" value="P-loop containing nucleotide triphosphate hydrolases"/>
    <property type="match status" value="2"/>
</dbReference>
<accession>A0A6A6WE08</accession>